<evidence type="ECO:0000313" key="2">
    <source>
        <dbReference type="EMBL" id="MFB9325597.1"/>
    </source>
</evidence>
<feature type="compositionally biased region" description="Basic and acidic residues" evidence="1">
    <location>
        <begin position="17"/>
        <end position="27"/>
    </location>
</feature>
<dbReference type="EMBL" id="JBHMDO010000012">
    <property type="protein sequence ID" value="MFB9325597.1"/>
    <property type="molecule type" value="Genomic_DNA"/>
</dbReference>
<feature type="compositionally biased region" description="Basic residues" evidence="1">
    <location>
        <begin position="1"/>
        <end position="16"/>
    </location>
</feature>
<organism evidence="2 3">
    <name type="scientific">Paenibacillus aurantiacus</name>
    <dbReference type="NCBI Taxonomy" id="1936118"/>
    <lineage>
        <taxon>Bacteria</taxon>
        <taxon>Bacillati</taxon>
        <taxon>Bacillota</taxon>
        <taxon>Bacilli</taxon>
        <taxon>Bacillales</taxon>
        <taxon>Paenibacillaceae</taxon>
        <taxon>Paenibacillus</taxon>
    </lineage>
</organism>
<accession>A0ABV5KNA5</accession>
<feature type="region of interest" description="Disordered" evidence="1">
    <location>
        <begin position="1"/>
        <end position="41"/>
    </location>
</feature>
<proteinExistence type="predicted"/>
<gene>
    <name evidence="2" type="ORF">ACFFSY_06635</name>
</gene>
<reference evidence="2 3" key="1">
    <citation type="submission" date="2024-09" db="EMBL/GenBank/DDBJ databases">
        <authorList>
            <person name="Sun Q."/>
            <person name="Mori K."/>
        </authorList>
    </citation>
    <scope>NUCLEOTIDE SEQUENCE [LARGE SCALE GENOMIC DNA]</scope>
    <source>
        <strain evidence="2 3">TISTR 2452</strain>
    </source>
</reference>
<evidence type="ECO:0000313" key="3">
    <source>
        <dbReference type="Proteomes" id="UP001589747"/>
    </source>
</evidence>
<dbReference type="Proteomes" id="UP001589747">
    <property type="component" value="Unassembled WGS sequence"/>
</dbReference>
<evidence type="ECO:0000256" key="1">
    <source>
        <dbReference type="SAM" id="MobiDB-lite"/>
    </source>
</evidence>
<feature type="region of interest" description="Disordered" evidence="1">
    <location>
        <begin position="96"/>
        <end position="120"/>
    </location>
</feature>
<comment type="caution">
    <text evidence="2">The sequence shown here is derived from an EMBL/GenBank/DDBJ whole genome shotgun (WGS) entry which is preliminary data.</text>
</comment>
<dbReference type="RefSeq" id="WP_377491739.1">
    <property type="nucleotide sequence ID" value="NZ_JBHMDO010000012.1"/>
</dbReference>
<name>A0ABV5KNA5_9BACL</name>
<keyword evidence="3" id="KW-1185">Reference proteome</keyword>
<protein>
    <submittedName>
        <fullName evidence="2">Uncharacterized protein</fullName>
    </submittedName>
</protein>
<sequence>MREGRHGHHRGDHGHHGHGEGRGGRGHGEHRHMKSAQTFRRGRAISFLEKLQLRRTTLALQLQQPEFKSIKPVISGELKAVDAIIQEFIHTFELHEGHVEEDSIEKTTESEAHENDEPNP</sequence>